<dbReference type="InterPro" id="IPR009825">
    <property type="entry name" value="ECF_substrate-spec-like"/>
</dbReference>
<evidence type="ECO:0000256" key="1">
    <source>
        <dbReference type="ARBA" id="ARBA00022692"/>
    </source>
</evidence>
<feature type="transmembrane region" description="Helical" evidence="3">
    <location>
        <begin position="39"/>
        <end position="64"/>
    </location>
</feature>
<evidence type="ECO:0000313" key="4">
    <source>
        <dbReference type="EMBL" id="MBV7390234.1"/>
    </source>
</evidence>
<dbReference type="Proteomes" id="UP000774130">
    <property type="component" value="Unassembled WGS sequence"/>
</dbReference>
<feature type="transmembrane region" description="Helical" evidence="3">
    <location>
        <begin position="130"/>
        <end position="151"/>
    </location>
</feature>
<evidence type="ECO:0000256" key="3">
    <source>
        <dbReference type="SAM" id="Phobius"/>
    </source>
</evidence>
<accession>A0ABS6TBJ0</accession>
<dbReference type="RefSeq" id="WP_218325283.1">
    <property type="nucleotide sequence ID" value="NZ_JAHUZB010000002.1"/>
</dbReference>
<keyword evidence="1 3" id="KW-0812">Transmembrane</keyword>
<dbReference type="Pfam" id="PF07155">
    <property type="entry name" value="ECF-ribofla_trS"/>
    <property type="match status" value="1"/>
</dbReference>
<keyword evidence="5" id="KW-1185">Reference proteome</keyword>
<comment type="caution">
    <text evidence="4">The sequence shown here is derived from an EMBL/GenBank/DDBJ whole genome shotgun (WGS) entry which is preliminary data.</text>
</comment>
<evidence type="ECO:0000313" key="5">
    <source>
        <dbReference type="Proteomes" id="UP000774130"/>
    </source>
</evidence>
<feature type="transmembrane region" description="Helical" evidence="3">
    <location>
        <begin position="70"/>
        <end position="90"/>
    </location>
</feature>
<reference evidence="4 5" key="1">
    <citation type="submission" date="2021-06" db="EMBL/GenBank/DDBJ databases">
        <title>Enterococcus alishanensis sp. nov., a novel lactic acid bacterium isolated from fresh coffee beans.</title>
        <authorList>
            <person name="Chen Y.-S."/>
        </authorList>
    </citation>
    <scope>NUCLEOTIDE SEQUENCE [LARGE SCALE GENOMIC DNA]</scope>
    <source>
        <strain evidence="4 5">ALS3</strain>
    </source>
</reference>
<organism evidence="4 5">
    <name type="scientific">Enterococcus alishanensis</name>
    <dbReference type="NCBI Taxonomy" id="1303817"/>
    <lineage>
        <taxon>Bacteria</taxon>
        <taxon>Bacillati</taxon>
        <taxon>Bacillota</taxon>
        <taxon>Bacilli</taxon>
        <taxon>Lactobacillales</taxon>
        <taxon>Enterococcaceae</taxon>
        <taxon>Enterococcus</taxon>
    </lineage>
</organism>
<dbReference type="PANTHER" id="PTHR37815:SF3">
    <property type="entry name" value="UPF0397 PROTEIN SPR0429"/>
    <property type="match status" value="1"/>
</dbReference>
<keyword evidence="2 3" id="KW-1133">Transmembrane helix</keyword>
<protein>
    <submittedName>
        <fullName evidence="4">ECF transporter S component</fullName>
    </submittedName>
</protein>
<feature type="transmembrane region" description="Helical" evidence="3">
    <location>
        <begin position="6"/>
        <end position="27"/>
    </location>
</feature>
<dbReference type="PANTHER" id="PTHR37815">
    <property type="entry name" value="UPF0397 PROTEIN BC_2624-RELATED"/>
    <property type="match status" value="1"/>
</dbReference>
<name>A0ABS6TBJ0_9ENTE</name>
<proteinExistence type="predicted"/>
<evidence type="ECO:0000256" key="2">
    <source>
        <dbReference type="ARBA" id="ARBA00022989"/>
    </source>
</evidence>
<gene>
    <name evidence="4" type="ORF">KUA55_06040</name>
</gene>
<keyword evidence="3" id="KW-0472">Membrane</keyword>
<sequence>MKIRNLTRIAMLVALTVALSLIVIIPIPATNGFVTLCEVGIYSASLFLGPLAGFLVGAFSGGMIDLLSGYPQWMIFSFVIHGLQGLTLGFIYRKWPNFKGMLIGFTLASLVMITGYALATALLYTWPAGIISIPSNLVQNIFGIAVTMLLYQSLNKVFSKLQYH</sequence>
<feature type="transmembrane region" description="Helical" evidence="3">
    <location>
        <begin position="102"/>
        <end position="124"/>
    </location>
</feature>
<dbReference type="EMBL" id="JAHUZB010000002">
    <property type="protein sequence ID" value="MBV7390234.1"/>
    <property type="molecule type" value="Genomic_DNA"/>
</dbReference>